<feature type="compositionally biased region" description="Basic and acidic residues" evidence="1">
    <location>
        <begin position="329"/>
        <end position="348"/>
    </location>
</feature>
<name>A0ABR1RE53_9PEZI</name>
<feature type="region of interest" description="Disordered" evidence="1">
    <location>
        <begin position="1"/>
        <end position="56"/>
    </location>
</feature>
<feature type="compositionally biased region" description="Basic and acidic residues" evidence="1">
    <location>
        <begin position="1"/>
        <end position="19"/>
    </location>
</feature>
<evidence type="ECO:0000313" key="2">
    <source>
        <dbReference type="EMBL" id="KAK8008872.1"/>
    </source>
</evidence>
<feature type="compositionally biased region" description="Basic and acidic residues" evidence="1">
    <location>
        <begin position="368"/>
        <end position="378"/>
    </location>
</feature>
<dbReference type="Pfam" id="PF12311">
    <property type="entry name" value="DUF3632"/>
    <property type="match status" value="1"/>
</dbReference>
<sequence length="378" mass="43075">MEIDTQSKPEPECHQKEDQEQQQQQQQQQRPREQPSQQQHKPDVHIDKDDDDDDEQGQSTWVAYLETERNRRFDPVDSSFMSIFRDLLRSNAVHAAHDAAHAIDQAFADGWLPQRSMLKHGGDEGLADFVHLVYNLIFELAPLLAHDSAQHVRLFELLVELRKLPPRSFKLNSNEYIPYINDPDFFDVLHEETRNCYPDDPEDTSSAAFREQCEAWVNFCMFKARCVEAGILDQRTNPYGLPADQIVEGLETDPLPAAQAVRDCKVLIAAHYLAVAGEKFHERLILVPPPRLQQQHQHQHQGRRRHCPPPRPRPLVALGRPPRVPRAARRPERACRRDTPDGPAEGRRPGAGLVPGHGHAAVGRPKVIIHDLREEAGG</sequence>
<protein>
    <submittedName>
        <fullName evidence="2">Uncharacterized protein</fullName>
    </submittedName>
</protein>
<gene>
    <name evidence="2" type="ORF">PG991_011423</name>
</gene>
<feature type="compositionally biased region" description="Basic residues" evidence="1">
    <location>
        <begin position="297"/>
        <end position="308"/>
    </location>
</feature>
<comment type="caution">
    <text evidence="2">The sequence shown here is derived from an EMBL/GenBank/DDBJ whole genome shotgun (WGS) entry which is preliminary data.</text>
</comment>
<evidence type="ECO:0000256" key="1">
    <source>
        <dbReference type="SAM" id="MobiDB-lite"/>
    </source>
</evidence>
<proteinExistence type="predicted"/>
<keyword evidence="3" id="KW-1185">Reference proteome</keyword>
<feature type="compositionally biased region" description="Low complexity" evidence="1">
    <location>
        <begin position="21"/>
        <end position="39"/>
    </location>
</feature>
<dbReference type="InterPro" id="IPR022085">
    <property type="entry name" value="OpdG"/>
</dbReference>
<dbReference type="Proteomes" id="UP001396898">
    <property type="component" value="Unassembled WGS sequence"/>
</dbReference>
<dbReference type="EMBL" id="JAQQWI010000016">
    <property type="protein sequence ID" value="KAK8008872.1"/>
    <property type="molecule type" value="Genomic_DNA"/>
</dbReference>
<accession>A0ABR1RE53</accession>
<organism evidence="2 3">
    <name type="scientific">Apiospora marii</name>
    <dbReference type="NCBI Taxonomy" id="335849"/>
    <lineage>
        <taxon>Eukaryota</taxon>
        <taxon>Fungi</taxon>
        <taxon>Dikarya</taxon>
        <taxon>Ascomycota</taxon>
        <taxon>Pezizomycotina</taxon>
        <taxon>Sordariomycetes</taxon>
        <taxon>Xylariomycetidae</taxon>
        <taxon>Amphisphaeriales</taxon>
        <taxon>Apiosporaceae</taxon>
        <taxon>Apiospora</taxon>
    </lineage>
</organism>
<reference evidence="2 3" key="1">
    <citation type="submission" date="2023-01" db="EMBL/GenBank/DDBJ databases">
        <title>Analysis of 21 Apiospora genomes using comparative genomics revels a genus with tremendous synthesis potential of carbohydrate active enzymes and secondary metabolites.</title>
        <authorList>
            <person name="Sorensen T."/>
        </authorList>
    </citation>
    <scope>NUCLEOTIDE SEQUENCE [LARGE SCALE GENOMIC DNA]</scope>
    <source>
        <strain evidence="2 3">CBS 20057</strain>
    </source>
</reference>
<feature type="region of interest" description="Disordered" evidence="1">
    <location>
        <begin position="291"/>
        <end position="378"/>
    </location>
</feature>
<evidence type="ECO:0000313" key="3">
    <source>
        <dbReference type="Proteomes" id="UP001396898"/>
    </source>
</evidence>